<accession>A0ACC2M8F1</accession>
<evidence type="ECO:0000313" key="1">
    <source>
        <dbReference type="EMBL" id="KAJ8641917.1"/>
    </source>
</evidence>
<keyword evidence="2" id="KW-1185">Reference proteome</keyword>
<gene>
    <name evidence="1" type="ORF">MRB53_018611</name>
</gene>
<reference evidence="1 2" key="1">
    <citation type="journal article" date="2022" name="Hortic Res">
        <title>A haplotype resolved chromosomal level avocado genome allows analysis of novel avocado genes.</title>
        <authorList>
            <person name="Nath O."/>
            <person name="Fletcher S.J."/>
            <person name="Hayward A."/>
            <person name="Shaw L.M."/>
            <person name="Masouleh A.K."/>
            <person name="Furtado A."/>
            <person name="Henry R.J."/>
            <person name="Mitter N."/>
        </authorList>
    </citation>
    <scope>NUCLEOTIDE SEQUENCE [LARGE SCALE GENOMIC DNA]</scope>
    <source>
        <strain evidence="2">cv. Hass</strain>
    </source>
</reference>
<protein>
    <submittedName>
        <fullName evidence="1">Uncharacterized protein</fullName>
    </submittedName>
</protein>
<sequence length="74" mass="8307">MSDGLGMGRKGGLRGGATARGCYEGLLRGAAAALDRKERQCGEENVWEGEERKDSRAWIFLTFHLQNFRWAMKC</sequence>
<evidence type="ECO:0000313" key="2">
    <source>
        <dbReference type="Proteomes" id="UP001234297"/>
    </source>
</evidence>
<organism evidence="1 2">
    <name type="scientific">Persea americana</name>
    <name type="common">Avocado</name>
    <dbReference type="NCBI Taxonomy" id="3435"/>
    <lineage>
        <taxon>Eukaryota</taxon>
        <taxon>Viridiplantae</taxon>
        <taxon>Streptophyta</taxon>
        <taxon>Embryophyta</taxon>
        <taxon>Tracheophyta</taxon>
        <taxon>Spermatophyta</taxon>
        <taxon>Magnoliopsida</taxon>
        <taxon>Magnoliidae</taxon>
        <taxon>Laurales</taxon>
        <taxon>Lauraceae</taxon>
        <taxon>Persea</taxon>
    </lineage>
</organism>
<dbReference type="Proteomes" id="UP001234297">
    <property type="component" value="Chromosome 5"/>
</dbReference>
<proteinExistence type="predicted"/>
<name>A0ACC2M8F1_PERAE</name>
<dbReference type="EMBL" id="CM056813">
    <property type="protein sequence ID" value="KAJ8641917.1"/>
    <property type="molecule type" value="Genomic_DNA"/>
</dbReference>
<comment type="caution">
    <text evidence="1">The sequence shown here is derived from an EMBL/GenBank/DDBJ whole genome shotgun (WGS) entry which is preliminary data.</text>
</comment>